<evidence type="ECO:0000259" key="6">
    <source>
        <dbReference type="PROSITE" id="PS50949"/>
    </source>
</evidence>
<dbReference type="InterPro" id="IPR036388">
    <property type="entry name" value="WH-like_DNA-bd_sf"/>
</dbReference>
<dbReference type="SUPFAM" id="SSF53383">
    <property type="entry name" value="PLP-dependent transferases"/>
    <property type="match status" value="1"/>
</dbReference>
<dbReference type="Proteomes" id="UP001524435">
    <property type="component" value="Unassembled WGS sequence"/>
</dbReference>
<accession>A0ABT1SNB1</accession>
<keyword evidence="5" id="KW-0804">Transcription</keyword>
<comment type="caution">
    <text evidence="7">The sequence shown here is derived from an EMBL/GenBank/DDBJ whole genome shotgun (WGS) entry which is preliminary data.</text>
</comment>
<dbReference type="Gene3D" id="3.40.640.10">
    <property type="entry name" value="Type I PLP-dependent aspartate aminotransferase-like (Major domain)"/>
    <property type="match status" value="1"/>
</dbReference>
<evidence type="ECO:0000313" key="8">
    <source>
        <dbReference type="Proteomes" id="UP001524435"/>
    </source>
</evidence>
<dbReference type="RefSeq" id="WP_256198373.1">
    <property type="nucleotide sequence ID" value="NZ_JANGCH010000028.1"/>
</dbReference>
<dbReference type="EMBL" id="JANGCH010000028">
    <property type="protein sequence ID" value="MCQ5122719.1"/>
    <property type="molecule type" value="Genomic_DNA"/>
</dbReference>
<protein>
    <submittedName>
        <fullName evidence="7">PLP-dependent aminotransferase family protein</fullName>
    </submittedName>
</protein>
<dbReference type="CDD" id="cd07377">
    <property type="entry name" value="WHTH_GntR"/>
    <property type="match status" value="1"/>
</dbReference>
<dbReference type="InterPro" id="IPR015424">
    <property type="entry name" value="PyrdxlP-dep_Trfase"/>
</dbReference>
<gene>
    <name evidence="7" type="ORF">NE663_10700</name>
</gene>
<dbReference type="CDD" id="cd00609">
    <property type="entry name" value="AAT_like"/>
    <property type="match status" value="1"/>
</dbReference>
<reference evidence="7 8" key="1">
    <citation type="submission" date="2022-06" db="EMBL/GenBank/DDBJ databases">
        <title>Isolation of gut microbiota from human fecal samples.</title>
        <authorList>
            <person name="Pamer E.G."/>
            <person name="Barat B."/>
            <person name="Waligurski E."/>
            <person name="Medina S."/>
            <person name="Paddock L."/>
            <person name="Mostad J."/>
        </authorList>
    </citation>
    <scope>NUCLEOTIDE SEQUENCE [LARGE SCALE GENOMIC DNA]</scope>
    <source>
        <strain evidence="7 8">DFI.6.1</strain>
    </source>
</reference>
<dbReference type="PANTHER" id="PTHR46577">
    <property type="entry name" value="HTH-TYPE TRANSCRIPTIONAL REGULATORY PROTEIN GABR"/>
    <property type="match status" value="1"/>
</dbReference>
<dbReference type="InterPro" id="IPR051446">
    <property type="entry name" value="HTH_trans_reg/aminotransferase"/>
</dbReference>
<keyword evidence="2" id="KW-0663">Pyridoxal phosphate</keyword>
<evidence type="ECO:0000313" key="7">
    <source>
        <dbReference type="EMBL" id="MCQ5122719.1"/>
    </source>
</evidence>
<keyword evidence="8" id="KW-1185">Reference proteome</keyword>
<dbReference type="Gene3D" id="3.90.1150.10">
    <property type="entry name" value="Aspartate Aminotransferase, domain 1"/>
    <property type="match status" value="1"/>
</dbReference>
<organism evidence="7 8">
    <name type="scientific">Massilicoli timonensis</name>
    <dbReference type="NCBI Taxonomy" id="2015901"/>
    <lineage>
        <taxon>Bacteria</taxon>
        <taxon>Bacillati</taxon>
        <taxon>Bacillota</taxon>
        <taxon>Erysipelotrichia</taxon>
        <taxon>Erysipelotrichales</taxon>
        <taxon>Erysipelotrichaceae</taxon>
        <taxon>Massilicoli</taxon>
    </lineage>
</organism>
<evidence type="ECO:0000256" key="1">
    <source>
        <dbReference type="ARBA" id="ARBA00005384"/>
    </source>
</evidence>
<keyword evidence="7" id="KW-0808">Transferase</keyword>
<dbReference type="PROSITE" id="PS50949">
    <property type="entry name" value="HTH_GNTR"/>
    <property type="match status" value="1"/>
</dbReference>
<dbReference type="PANTHER" id="PTHR46577:SF1">
    <property type="entry name" value="HTH-TYPE TRANSCRIPTIONAL REGULATORY PROTEIN GABR"/>
    <property type="match status" value="1"/>
</dbReference>
<dbReference type="SMART" id="SM00345">
    <property type="entry name" value="HTH_GNTR"/>
    <property type="match status" value="1"/>
</dbReference>
<dbReference type="SUPFAM" id="SSF46785">
    <property type="entry name" value="Winged helix' DNA-binding domain"/>
    <property type="match status" value="1"/>
</dbReference>
<keyword evidence="7" id="KW-0032">Aminotransferase</keyword>
<keyword evidence="4" id="KW-0238">DNA-binding</keyword>
<dbReference type="Gene3D" id="1.10.10.10">
    <property type="entry name" value="Winged helix-like DNA-binding domain superfamily/Winged helix DNA-binding domain"/>
    <property type="match status" value="1"/>
</dbReference>
<dbReference type="Pfam" id="PF00392">
    <property type="entry name" value="GntR"/>
    <property type="match status" value="1"/>
</dbReference>
<evidence type="ECO:0000256" key="3">
    <source>
        <dbReference type="ARBA" id="ARBA00023015"/>
    </source>
</evidence>
<dbReference type="GO" id="GO:0008483">
    <property type="term" value="F:transaminase activity"/>
    <property type="evidence" value="ECO:0007669"/>
    <property type="project" value="UniProtKB-KW"/>
</dbReference>
<feature type="domain" description="HTH gntR-type" evidence="6">
    <location>
        <begin position="22"/>
        <end position="90"/>
    </location>
</feature>
<dbReference type="InterPro" id="IPR036390">
    <property type="entry name" value="WH_DNA-bd_sf"/>
</dbReference>
<dbReference type="Pfam" id="PF00155">
    <property type="entry name" value="Aminotran_1_2"/>
    <property type="match status" value="1"/>
</dbReference>
<evidence type="ECO:0000256" key="4">
    <source>
        <dbReference type="ARBA" id="ARBA00023125"/>
    </source>
</evidence>
<evidence type="ECO:0000256" key="2">
    <source>
        <dbReference type="ARBA" id="ARBA00022898"/>
    </source>
</evidence>
<dbReference type="InterPro" id="IPR015421">
    <property type="entry name" value="PyrdxlP-dep_Trfase_major"/>
</dbReference>
<dbReference type="InterPro" id="IPR015422">
    <property type="entry name" value="PyrdxlP-dep_Trfase_small"/>
</dbReference>
<dbReference type="InterPro" id="IPR000524">
    <property type="entry name" value="Tscrpt_reg_HTH_GntR"/>
</dbReference>
<evidence type="ECO:0000256" key="5">
    <source>
        <dbReference type="ARBA" id="ARBA00023163"/>
    </source>
</evidence>
<keyword evidence="3" id="KW-0805">Transcription regulation</keyword>
<dbReference type="InterPro" id="IPR004839">
    <property type="entry name" value="Aminotransferase_I/II_large"/>
</dbReference>
<sequence>MPVNSFENYPMSWKPKKTDLEKPYYLSIAARLEKDIFSGLLPENTKLPPQRELADFLDLNLSTITKAYKLCELKGLLYAVTGKGTFVSPRVSVQDTFLDKNSTVIEMGMIKPFYECNQSVLSAAKNVLNTPDNIRLFEYSNPLGTERQIKAARKWLHHFGIDAAKENILLSAGAQNALSVVLISMFNAGDKIAVDSFTYTNFKGLANFLHIQLISVESDEFGMSPHYLMQTCKNAEIKGIYLMPTCSNPASVFMPAFRRQEIADIAHKFQLLLIEDDIYSFLAPNGVKSFFSILPEQTVHICSVSKSLCAGLRVAFLAFPAKYREILVAGMLNINLKTVSMNGEIVAELIESGTALNIVRQKIALAERRNTIFKSVFDVPKRDNIARFFFWLPLPEHLTSEEMELLALQKGVHILGSHRFAMQNEQKSSYIRVSVTSPDTEDDLRKGLMILKNICRDSTVNFIV</sequence>
<name>A0ABT1SNB1_9FIRM</name>
<proteinExistence type="inferred from homology"/>
<comment type="similarity">
    <text evidence="1">In the C-terminal section; belongs to the class-I pyridoxal-phosphate-dependent aminotransferase family.</text>
</comment>